<dbReference type="CDD" id="cd07067">
    <property type="entry name" value="HP_PGM_like"/>
    <property type="match status" value="1"/>
</dbReference>
<dbReference type="Pfam" id="PF00300">
    <property type="entry name" value="His_Phos_1"/>
    <property type="match status" value="1"/>
</dbReference>
<dbReference type="GO" id="GO:0004081">
    <property type="term" value="F:bis(5'-nucleosyl)-tetraphosphatase (asymmetrical) activity"/>
    <property type="evidence" value="ECO:0007669"/>
    <property type="project" value="TreeGrafter"/>
</dbReference>
<keyword evidence="4" id="KW-1185">Reference proteome</keyword>
<dbReference type="InterPro" id="IPR000086">
    <property type="entry name" value="NUDIX_hydrolase_dom"/>
</dbReference>
<dbReference type="Gene3D" id="3.90.79.10">
    <property type="entry name" value="Nucleoside Triphosphate Pyrophosphohydrolase"/>
    <property type="match status" value="1"/>
</dbReference>
<dbReference type="PROSITE" id="PS00893">
    <property type="entry name" value="NUDIX_BOX"/>
    <property type="match status" value="1"/>
</dbReference>
<dbReference type="SUPFAM" id="SSF53254">
    <property type="entry name" value="Phosphoglycerate mutase-like"/>
    <property type="match status" value="1"/>
</dbReference>
<evidence type="ECO:0000259" key="2">
    <source>
        <dbReference type="PROSITE" id="PS51462"/>
    </source>
</evidence>
<dbReference type="InterPro" id="IPR020084">
    <property type="entry name" value="NUDIX_hydrolase_CS"/>
</dbReference>
<dbReference type="InterPro" id="IPR051325">
    <property type="entry name" value="Nudix_hydrolase_domain"/>
</dbReference>
<accession>A0A367XU99</accession>
<dbReference type="InterPro" id="IPR029033">
    <property type="entry name" value="His_PPase_superfam"/>
</dbReference>
<dbReference type="CDD" id="cd03673">
    <property type="entry name" value="NUDIX_Ap6A_hydrolase"/>
    <property type="match status" value="1"/>
</dbReference>
<dbReference type="RefSeq" id="WP_114118410.1">
    <property type="nucleotide sequence ID" value="NZ_BMHU01000005.1"/>
</dbReference>
<dbReference type="Pfam" id="PF00293">
    <property type="entry name" value="NUDIX"/>
    <property type="match status" value="1"/>
</dbReference>
<evidence type="ECO:0000256" key="1">
    <source>
        <dbReference type="ARBA" id="ARBA00022801"/>
    </source>
</evidence>
<dbReference type="InterPro" id="IPR015797">
    <property type="entry name" value="NUDIX_hydrolase-like_dom_sf"/>
</dbReference>
<dbReference type="InterPro" id="IPR013078">
    <property type="entry name" value="His_Pase_superF_clade-1"/>
</dbReference>
<dbReference type="SMART" id="SM00855">
    <property type="entry name" value="PGAM"/>
    <property type="match status" value="1"/>
</dbReference>
<protein>
    <submittedName>
        <fullName evidence="3">NUDIX hydrolase</fullName>
    </submittedName>
</protein>
<dbReference type="GO" id="GO:0006754">
    <property type="term" value="P:ATP biosynthetic process"/>
    <property type="evidence" value="ECO:0007669"/>
    <property type="project" value="TreeGrafter"/>
</dbReference>
<dbReference type="Gene3D" id="3.40.50.1240">
    <property type="entry name" value="Phosphoglycerate mutase-like"/>
    <property type="match status" value="1"/>
</dbReference>
<proteinExistence type="predicted"/>
<evidence type="ECO:0000313" key="4">
    <source>
        <dbReference type="Proteomes" id="UP000253508"/>
    </source>
</evidence>
<dbReference type="PANTHER" id="PTHR21340:SF0">
    <property type="entry name" value="BIS(5'-NUCLEOSYL)-TETRAPHOSPHATASE [ASYMMETRICAL]"/>
    <property type="match status" value="1"/>
</dbReference>
<comment type="caution">
    <text evidence="3">The sequence shown here is derived from an EMBL/GenBank/DDBJ whole genome shotgun (WGS) entry which is preliminary data.</text>
</comment>
<dbReference type="EMBL" id="QORO01000005">
    <property type="protein sequence ID" value="RCK56969.1"/>
    <property type="molecule type" value="Genomic_DNA"/>
</dbReference>
<organism evidence="3 4">
    <name type="scientific">Microbacterium sorbitolivorans</name>
    <dbReference type="NCBI Taxonomy" id="1867410"/>
    <lineage>
        <taxon>Bacteria</taxon>
        <taxon>Bacillati</taxon>
        <taxon>Actinomycetota</taxon>
        <taxon>Actinomycetes</taxon>
        <taxon>Micrococcales</taxon>
        <taxon>Microbacteriaceae</taxon>
        <taxon>Microbacterium</taxon>
    </lineage>
</organism>
<gene>
    <name evidence="3" type="ORF">DTO57_11625</name>
</gene>
<feature type="domain" description="Nudix hydrolase" evidence="2">
    <location>
        <begin position="4"/>
        <end position="136"/>
    </location>
</feature>
<dbReference type="AlphaFoldDB" id="A0A367XU99"/>
<dbReference type="OrthoDB" id="4287477at2"/>
<name>A0A367XU99_9MICO</name>
<sequence>MPSQTVLAAGGVVWRQTDEGIRVLAVCRKKYRDLSFAKGKLDPGETFAEAAVREILEETGIAGVLGAPLGAVKYRLPSGRKKHVAYWAVKATKAAIAASKFSPNHEISEIAWLTLDEAREGLSYPADVDILNRFEQLVAAEGLDTYPVVFLRHAKAGAAPTDSQRPLTETGQEQARAAVGPLRAFGVRRVFASTALRCQQTAEPIAQAIGQEVHAEEAISQAAWERGEDDPTTIIASRVQKAKPVVLCSHGPVIPALMEALAAETGTGSSRELREASSLSTGSFTVAHVRRGGQIVAIETHSPLDERRPPK</sequence>
<keyword evidence="1 3" id="KW-0378">Hydrolase</keyword>
<dbReference type="PROSITE" id="PS51462">
    <property type="entry name" value="NUDIX"/>
    <property type="match status" value="1"/>
</dbReference>
<dbReference type="Proteomes" id="UP000253508">
    <property type="component" value="Unassembled WGS sequence"/>
</dbReference>
<dbReference type="SUPFAM" id="SSF55811">
    <property type="entry name" value="Nudix"/>
    <property type="match status" value="1"/>
</dbReference>
<dbReference type="PANTHER" id="PTHR21340">
    <property type="entry name" value="DIADENOSINE 5,5-P1,P4-TETRAPHOSPHATE PYROPHOSPHOHYDROLASE MUTT"/>
    <property type="match status" value="1"/>
</dbReference>
<reference evidence="3 4" key="1">
    <citation type="submission" date="2018-07" db="EMBL/GenBank/DDBJ databases">
        <title>Microbacterium endoborsara sp. nov., a novel actinobacterium isolated from Borszczowia aralocaspica.</title>
        <authorList>
            <person name="An D."/>
        </authorList>
    </citation>
    <scope>NUCLEOTIDE SEQUENCE [LARGE SCALE GENOMIC DNA]</scope>
    <source>
        <strain evidence="3 4">C1.15228</strain>
    </source>
</reference>
<dbReference type="GO" id="GO:0006167">
    <property type="term" value="P:AMP biosynthetic process"/>
    <property type="evidence" value="ECO:0007669"/>
    <property type="project" value="TreeGrafter"/>
</dbReference>
<evidence type="ECO:0000313" key="3">
    <source>
        <dbReference type="EMBL" id="RCK56969.1"/>
    </source>
</evidence>